<dbReference type="Proteomes" id="UP000000305">
    <property type="component" value="Unassembled WGS sequence"/>
</dbReference>
<dbReference type="HOGENOM" id="CLU_547759_0_0_1"/>
<gene>
    <name evidence="2" type="ORF">DAPPUDRAFT_255340</name>
</gene>
<evidence type="ECO:0000313" key="2">
    <source>
        <dbReference type="EMBL" id="EFX71782.1"/>
    </source>
</evidence>
<feature type="region of interest" description="Disordered" evidence="1">
    <location>
        <begin position="14"/>
        <end position="57"/>
    </location>
</feature>
<dbReference type="AlphaFoldDB" id="E9H8Z9"/>
<keyword evidence="3" id="KW-1185">Reference proteome</keyword>
<sequence>MEAIKLRIQQFKEAGGGGEGNYEDKAFFGEVPPQPPTNTAQLHFKSTPRGNNRPGPYDLRNNNRFGDKNNSTLQLFNNLKVFEHVVSLEANEQNGDAADFVPASTSNQRVFEHVVPLEANELNVDIADSLIQDVAVSMDKANDDARASSSFTTNEETNAWDDWEPNAMDYSNLEYSATHEQATLPNLSFNNAVVEPSIGDIAIKIDPPIPIVVNHPAEINVCNVPVKLSSKERIAAAIDGRDVQWFVLDITALDRCLIGIHDDMKKLLSLINAQSDHQFKESDIMVANGIFLGSLEKRQTNLIPTMENTSKKYPGKVHVCVTLPYQTTSASMIPNPQAVSFNYASALPSSSTSNSSNGNLSSTEPQSGFTASRQTGTVTKSKTPISVLRLYSVSNDVTFTMLADFVSQCGPLLHMQTEKSGINQTKTTFVELVDKPAVAKAFVDKWRGKCRLNNTNFAMYTSHFPYINNKTDKAKIAIFCFKFSDLRDQQSLIYAQVD</sequence>
<name>E9H8Z9_DAPPU</name>
<accession>E9H8Z9</accession>
<dbReference type="PhylomeDB" id="E9H8Z9"/>
<evidence type="ECO:0000313" key="3">
    <source>
        <dbReference type="Proteomes" id="UP000000305"/>
    </source>
</evidence>
<dbReference type="EMBL" id="GL732607">
    <property type="protein sequence ID" value="EFX71782.1"/>
    <property type="molecule type" value="Genomic_DNA"/>
</dbReference>
<protein>
    <submittedName>
        <fullName evidence="2">Uncharacterized protein</fullName>
    </submittedName>
</protein>
<organism evidence="2 3">
    <name type="scientific">Daphnia pulex</name>
    <name type="common">Water flea</name>
    <dbReference type="NCBI Taxonomy" id="6669"/>
    <lineage>
        <taxon>Eukaryota</taxon>
        <taxon>Metazoa</taxon>
        <taxon>Ecdysozoa</taxon>
        <taxon>Arthropoda</taxon>
        <taxon>Crustacea</taxon>
        <taxon>Branchiopoda</taxon>
        <taxon>Diplostraca</taxon>
        <taxon>Cladocera</taxon>
        <taxon>Anomopoda</taxon>
        <taxon>Daphniidae</taxon>
        <taxon>Daphnia</taxon>
    </lineage>
</organism>
<feature type="region of interest" description="Disordered" evidence="1">
    <location>
        <begin position="352"/>
        <end position="376"/>
    </location>
</feature>
<feature type="compositionally biased region" description="Polar residues" evidence="1">
    <location>
        <begin position="364"/>
        <end position="376"/>
    </location>
</feature>
<evidence type="ECO:0000256" key="1">
    <source>
        <dbReference type="SAM" id="MobiDB-lite"/>
    </source>
</evidence>
<dbReference type="InParanoid" id="E9H8Z9"/>
<proteinExistence type="predicted"/>
<dbReference type="KEGG" id="dpx:DAPPUDRAFT_255340"/>
<reference evidence="2 3" key="1">
    <citation type="journal article" date="2011" name="Science">
        <title>The ecoresponsive genome of Daphnia pulex.</title>
        <authorList>
            <person name="Colbourne J.K."/>
            <person name="Pfrender M.E."/>
            <person name="Gilbert D."/>
            <person name="Thomas W.K."/>
            <person name="Tucker A."/>
            <person name="Oakley T.H."/>
            <person name="Tokishita S."/>
            <person name="Aerts A."/>
            <person name="Arnold G.J."/>
            <person name="Basu M.K."/>
            <person name="Bauer D.J."/>
            <person name="Caceres C.E."/>
            <person name="Carmel L."/>
            <person name="Casola C."/>
            <person name="Choi J.H."/>
            <person name="Detter J.C."/>
            <person name="Dong Q."/>
            <person name="Dusheyko S."/>
            <person name="Eads B.D."/>
            <person name="Frohlich T."/>
            <person name="Geiler-Samerotte K.A."/>
            <person name="Gerlach D."/>
            <person name="Hatcher P."/>
            <person name="Jogdeo S."/>
            <person name="Krijgsveld J."/>
            <person name="Kriventseva E.V."/>
            <person name="Kultz D."/>
            <person name="Laforsch C."/>
            <person name="Lindquist E."/>
            <person name="Lopez J."/>
            <person name="Manak J.R."/>
            <person name="Muller J."/>
            <person name="Pangilinan J."/>
            <person name="Patwardhan R.P."/>
            <person name="Pitluck S."/>
            <person name="Pritham E.J."/>
            <person name="Rechtsteiner A."/>
            <person name="Rho M."/>
            <person name="Rogozin I.B."/>
            <person name="Sakarya O."/>
            <person name="Salamov A."/>
            <person name="Schaack S."/>
            <person name="Shapiro H."/>
            <person name="Shiga Y."/>
            <person name="Skalitzky C."/>
            <person name="Smith Z."/>
            <person name="Souvorov A."/>
            <person name="Sung W."/>
            <person name="Tang Z."/>
            <person name="Tsuchiya D."/>
            <person name="Tu H."/>
            <person name="Vos H."/>
            <person name="Wang M."/>
            <person name="Wolf Y.I."/>
            <person name="Yamagata H."/>
            <person name="Yamada T."/>
            <person name="Ye Y."/>
            <person name="Shaw J.R."/>
            <person name="Andrews J."/>
            <person name="Crease T.J."/>
            <person name="Tang H."/>
            <person name="Lucas S.M."/>
            <person name="Robertson H.M."/>
            <person name="Bork P."/>
            <person name="Koonin E.V."/>
            <person name="Zdobnov E.M."/>
            <person name="Grigoriev I.V."/>
            <person name="Lynch M."/>
            <person name="Boore J.L."/>
        </authorList>
    </citation>
    <scope>NUCLEOTIDE SEQUENCE [LARGE SCALE GENOMIC DNA]</scope>
</reference>
<feature type="compositionally biased region" description="Low complexity" evidence="1">
    <location>
        <begin position="352"/>
        <end position="363"/>
    </location>
</feature>